<reference evidence="3" key="1">
    <citation type="journal article" date="2020" name="Mol. Plant Microbe Interact.">
        <title>Genome Sequence of the Biocontrol Agent Coniothyrium minitans strain Conio (IMI 134523).</title>
        <authorList>
            <person name="Patel D."/>
            <person name="Shittu T.A."/>
            <person name="Baroncelli R."/>
            <person name="Muthumeenakshi S."/>
            <person name="Osborne T.H."/>
            <person name="Janganan T.K."/>
            <person name="Sreenivasaprasad S."/>
        </authorList>
    </citation>
    <scope>NUCLEOTIDE SEQUENCE</scope>
    <source>
        <strain evidence="3">Conio</strain>
    </source>
</reference>
<dbReference type="PANTHER" id="PTHR24347">
    <property type="entry name" value="SERINE/THREONINE-PROTEIN KINASE"/>
    <property type="match status" value="1"/>
</dbReference>
<comment type="caution">
    <text evidence="3">The sequence shown here is derived from an EMBL/GenBank/DDBJ whole genome shotgun (WGS) entry which is preliminary data.</text>
</comment>
<keyword evidence="3" id="KW-0808">Transferase</keyword>
<dbReference type="GO" id="GO:0005524">
    <property type="term" value="F:ATP binding"/>
    <property type="evidence" value="ECO:0007669"/>
    <property type="project" value="InterPro"/>
</dbReference>
<feature type="region of interest" description="Disordered" evidence="1">
    <location>
        <begin position="573"/>
        <end position="657"/>
    </location>
</feature>
<feature type="region of interest" description="Disordered" evidence="1">
    <location>
        <begin position="16"/>
        <end position="47"/>
    </location>
</feature>
<dbReference type="PROSITE" id="PS50011">
    <property type="entry name" value="PROTEIN_KINASE_DOM"/>
    <property type="match status" value="1"/>
</dbReference>
<feature type="compositionally biased region" description="Basic and acidic residues" evidence="1">
    <location>
        <begin position="91"/>
        <end position="100"/>
    </location>
</feature>
<dbReference type="Gene3D" id="1.10.510.10">
    <property type="entry name" value="Transferase(Phosphotransferase) domain 1"/>
    <property type="match status" value="1"/>
</dbReference>
<dbReference type="InterPro" id="IPR011009">
    <property type="entry name" value="Kinase-like_dom_sf"/>
</dbReference>
<keyword evidence="4" id="KW-1185">Reference proteome</keyword>
<dbReference type="SMART" id="SM00220">
    <property type="entry name" value="S_TKc"/>
    <property type="match status" value="1"/>
</dbReference>
<feature type="region of interest" description="Disordered" evidence="1">
    <location>
        <begin position="89"/>
        <end position="112"/>
    </location>
</feature>
<dbReference type="CDD" id="cd14096">
    <property type="entry name" value="STKc_RCK1-like"/>
    <property type="match status" value="1"/>
</dbReference>
<organism evidence="3 4">
    <name type="scientific">Paraphaeosphaeria minitans</name>
    <dbReference type="NCBI Taxonomy" id="565426"/>
    <lineage>
        <taxon>Eukaryota</taxon>
        <taxon>Fungi</taxon>
        <taxon>Dikarya</taxon>
        <taxon>Ascomycota</taxon>
        <taxon>Pezizomycotina</taxon>
        <taxon>Dothideomycetes</taxon>
        <taxon>Pleosporomycetidae</taxon>
        <taxon>Pleosporales</taxon>
        <taxon>Massarineae</taxon>
        <taxon>Didymosphaeriaceae</taxon>
        <taxon>Paraphaeosphaeria</taxon>
    </lineage>
</organism>
<dbReference type="PROSITE" id="PS00108">
    <property type="entry name" value="PROTEIN_KINASE_ST"/>
    <property type="match status" value="1"/>
</dbReference>
<accession>A0A9P6GBM5</accession>
<dbReference type="GO" id="GO:0004672">
    <property type="term" value="F:protein kinase activity"/>
    <property type="evidence" value="ECO:0007669"/>
    <property type="project" value="InterPro"/>
</dbReference>
<dbReference type="EMBL" id="WJXW01000010">
    <property type="protein sequence ID" value="KAF9732681.1"/>
    <property type="molecule type" value="Genomic_DNA"/>
</dbReference>
<dbReference type="Proteomes" id="UP000756921">
    <property type="component" value="Unassembled WGS sequence"/>
</dbReference>
<feature type="compositionally biased region" description="Polar residues" evidence="1">
    <location>
        <begin position="26"/>
        <end position="38"/>
    </location>
</feature>
<dbReference type="SUPFAM" id="SSF56112">
    <property type="entry name" value="Protein kinase-like (PK-like)"/>
    <property type="match status" value="1"/>
</dbReference>
<dbReference type="Gene3D" id="3.30.200.20">
    <property type="entry name" value="Phosphorylase Kinase, domain 1"/>
    <property type="match status" value="2"/>
</dbReference>
<feature type="compositionally biased region" description="Low complexity" evidence="1">
    <location>
        <begin position="626"/>
        <end position="637"/>
    </location>
</feature>
<feature type="region of interest" description="Disordered" evidence="1">
    <location>
        <begin position="670"/>
        <end position="692"/>
    </location>
</feature>
<dbReference type="InterPro" id="IPR000719">
    <property type="entry name" value="Prot_kinase_dom"/>
</dbReference>
<evidence type="ECO:0000256" key="1">
    <source>
        <dbReference type="SAM" id="MobiDB-lite"/>
    </source>
</evidence>
<dbReference type="Pfam" id="PF00069">
    <property type="entry name" value="Pkinase"/>
    <property type="match status" value="1"/>
</dbReference>
<protein>
    <submittedName>
        <fullName evidence="3">CAMK/CAMK1 protein kinase</fullName>
    </submittedName>
</protein>
<dbReference type="InterPro" id="IPR008271">
    <property type="entry name" value="Ser/Thr_kinase_AS"/>
</dbReference>
<keyword evidence="3" id="KW-0418">Kinase</keyword>
<sequence>MAAIQNFKNFLRHGKQARGNAAHGEPTTNVSNVHAQHQPQRHNHHPEPHHAGISEPVMHQAQKEHVVAPHGDFSVGAVDNRNIAAKAGHVAADRAGDKQRQQATAAAGTKSRDIDPTVLERIVAEEREAMGKLPKYPGLERWTLVEKMGDGAFSNVYRARDNDGQHGEVAIKVVRKFEMNSSQVSAPSGEPAPACPCPFFLHPRPRVTKLRLGDNHMHPDFKKAPKTVERANILKEVQIMRQLDHPNIVKLIDFSESRQYYYLVLELCPGGELFHQIVRLTYFSEDLSRHVIQQVAKALQYLHEEAGVVHRDIKPENLLFYPTPFVPTRTPKPRGPDDEDKADEGEFVKGAGAGGIGLIKIADFGLSKVIWDSQTMTPCGTVGYTAPEIVKDERYSKSVDMWALGCVLYTLLCGFPPFYDESIQTLTEKVARGQYTFLSPWWDDISKSAQDLVSHLLTVDPEKRYDINQFLNHPWMREADELTYAAHDAPPLATPAILREKQALYEGGSGGDPLRQNFAHLESPGARRMDFRSPGAVNLREVFDVGYAVHRQEEEGKRRKNFKQGYRGANAINSLNALDEDEDDEFTAESVPYDASQQHPPAKLPKSQASDVSAMEQKMRNTSLSAAAQARQTAAPARQERGYGQHSPAVAAAAKRQVKNKGAFELSLDNATLLGRRHKKPEPSGLREQVST</sequence>
<evidence type="ECO:0000313" key="4">
    <source>
        <dbReference type="Proteomes" id="UP000756921"/>
    </source>
</evidence>
<name>A0A9P6GBM5_9PLEO</name>
<gene>
    <name evidence="3" type="ORF">PMIN01_09539</name>
</gene>
<dbReference type="AlphaFoldDB" id="A0A9P6GBM5"/>
<feature type="compositionally biased region" description="Acidic residues" evidence="1">
    <location>
        <begin position="578"/>
        <end position="587"/>
    </location>
</feature>
<evidence type="ECO:0000259" key="2">
    <source>
        <dbReference type="PROSITE" id="PS50011"/>
    </source>
</evidence>
<dbReference type="OrthoDB" id="1738954at2759"/>
<feature type="domain" description="Protein kinase" evidence="2">
    <location>
        <begin position="142"/>
        <end position="476"/>
    </location>
</feature>
<proteinExistence type="predicted"/>
<evidence type="ECO:0000313" key="3">
    <source>
        <dbReference type="EMBL" id="KAF9732681.1"/>
    </source>
</evidence>